<evidence type="ECO:0000256" key="2">
    <source>
        <dbReference type="SAM" id="Phobius"/>
    </source>
</evidence>
<evidence type="ECO:0000313" key="4">
    <source>
        <dbReference type="EMBL" id="GAP37776.1"/>
    </source>
</evidence>
<feature type="compositionally biased region" description="Basic and acidic residues" evidence="1">
    <location>
        <begin position="1367"/>
        <end position="1377"/>
    </location>
</feature>
<evidence type="ECO:0000256" key="1">
    <source>
        <dbReference type="SAM" id="MobiDB-lite"/>
    </source>
</evidence>
<dbReference type="OrthoDB" id="8521382at2"/>
<dbReference type="Proteomes" id="UP000037660">
    <property type="component" value="Unassembled WGS sequence"/>
</dbReference>
<keyword evidence="2" id="KW-0472">Membrane</keyword>
<feature type="compositionally biased region" description="Pro residues" evidence="1">
    <location>
        <begin position="1389"/>
        <end position="1401"/>
    </location>
</feature>
<name>A0A0K8P5B9_PISS1</name>
<sequence>MSSLTPSNFPPSASPDRDASCAAAAAGPGLPLRCWRLLARVLRAALLLLAAVWSVLLLLWLVLHWGILPHIDRWRGTVETRASEALGVPVRLGEITVSSSGWVPSLEMRDVRLLDAQQRPALVLPRVVAALSPRSLLARDLRFQQLYLEGARLEVRRDARGRVFVAGFDLDANAPDPREDSPALRWFLKQPEFVIRGGSLRWTDELRGAPPLVLDDVQLVLRNGLRQHLLRLDATPPPAWGERFTLRGRFTQPLLRGEDFHRWSGTAHAELPRADVRELRRYVQLPFDVEEGDGALRAWVDLREGVPVGATVDLALRAVRLRVAPGLEPLELDQVEGRLDARRQGRNLSLEARQLGFQTGDGLRWPRGDLRVAWREGPDGRVAGGEIGAGLLDLHVMAEVAAALPLGAPLRRLLAETRPQGQLRQLALRFDGPPDAPSGYQVQGELDGLALAASRPSDGEGVGRPGLRNARLQLKASERGGEATLRIERGALEFPGVFDEPQVPMDTLAARLNWRIDPVPPPAGAASAPPRVQVDVKDARFANADAEGSLSATWRTGGDDGRGAGPPRGRGARLPGVLQIDGQLLRGQAARTARYLPRGIPASARDYVADAVRGGRITQARFRVRGDLSDFPYWGAAERAGEFRIAGQVEDLTLAYVPDRPARGREPAWRSPWPPFTRLAGELIFDRAAMRIRDARAMLGSLQLSQVNGEIADLGQPTLTIRGDTRGPAAELLRFVTATPVDEWTGRVLGGATASGAAEMKLALTLPLQDLAHSTVRGSVTLAGNDLRIQPGTPLLQAARGRIDFSEQGFTLAGASARLLGGDAVIDGGSQPDGSLRFTAQGSATAEALRRAPELGLARLAGALSGQAPYRLVLGVSRGHPEILLTSSGVGLGIDLPPPLRKAPDTPLPLRLQTTLLPAEAGAGLREQLRLELGTVLQAQYLREWPREGGGEPRVLRGGLGVFERAPTPATGVAAQVTLNQVDVDAWQAALDRLAPAGDEAGSAAAAGYLPTQVALRAQQLQFGERRLNRLTAGLSQADGQWRATLDAEQMAGYLEFRPARRGNTGATAGRVYARLGRLSLPRREADQVERLLERQQPQSVPALDIVVEDLELRGKRLGRVEVEAVNRGDASDGTREWRLNRLALTTPEARLSASGAWVAAAPGARRRTQLDFRLELSDSGAFLERLGSGRAIRGGKGQLAGQVAWTGSPLSLDYDSLGGSFKVAIESGQFLKAEPGAARLLGVLSLQALPRRLSLDFRDVFQEGFAFDSVAGDVSVTDGVARTNNLRMRGVQAAVLMEGEADIEHETQNLRVVVVPEINAGTASLAYAAINPAIGLGTFLAQLVLRKPLVAAGTREFHVSGSWADPKVERVERRPGEPVPTIDDAPAADPPTPPDPDTRR</sequence>
<dbReference type="InterPro" id="IPR025263">
    <property type="entry name" value="YhdP_central"/>
</dbReference>
<dbReference type="EMBL" id="BBYR01000058">
    <property type="protein sequence ID" value="GAP37776.1"/>
    <property type="molecule type" value="Genomic_DNA"/>
</dbReference>
<protein>
    <submittedName>
        <fullName evidence="4">Putative exported protein</fullName>
    </submittedName>
</protein>
<dbReference type="Pfam" id="PF13116">
    <property type="entry name" value="YhdP"/>
    <property type="match status" value="1"/>
</dbReference>
<accession>A0A0K8P5B9</accession>
<evidence type="ECO:0000259" key="3">
    <source>
        <dbReference type="Pfam" id="PF13116"/>
    </source>
</evidence>
<dbReference type="PANTHER" id="PTHR38690">
    <property type="entry name" value="PROTEASE-RELATED"/>
    <property type="match status" value="1"/>
</dbReference>
<keyword evidence="2" id="KW-0812">Transmembrane</keyword>
<organism evidence="4 5">
    <name type="scientific">Piscinibacter sakaiensis</name>
    <name type="common">Ideonella sakaiensis</name>
    <dbReference type="NCBI Taxonomy" id="1547922"/>
    <lineage>
        <taxon>Bacteria</taxon>
        <taxon>Pseudomonadati</taxon>
        <taxon>Pseudomonadota</taxon>
        <taxon>Betaproteobacteria</taxon>
        <taxon>Burkholderiales</taxon>
        <taxon>Sphaerotilaceae</taxon>
        <taxon>Piscinibacter</taxon>
    </lineage>
</organism>
<reference evidence="4 5" key="2">
    <citation type="journal article" date="2016" name="Science">
        <title>A bacterium that degrades and assimilates poly(ethylene terephthalate).</title>
        <authorList>
            <person name="Yoshida S."/>
            <person name="Hiraga K."/>
            <person name="Takehana T."/>
            <person name="Taniguchi I."/>
            <person name="Yamaji H."/>
            <person name="Maeda Y."/>
            <person name="Toyohara K."/>
            <person name="Miyamoto K."/>
            <person name="Kimura Y."/>
            <person name="Oda K."/>
        </authorList>
    </citation>
    <scope>NUCLEOTIDE SEQUENCE [LARGE SCALE GENOMIC DNA]</scope>
    <source>
        <strain evidence="5">NBRC 110686 / TISTR 2288 / 201-F6</strain>
    </source>
</reference>
<dbReference type="InterPro" id="IPR011836">
    <property type="entry name" value="YhdP"/>
</dbReference>
<evidence type="ECO:0000313" key="5">
    <source>
        <dbReference type="Proteomes" id="UP000037660"/>
    </source>
</evidence>
<feature type="transmembrane region" description="Helical" evidence="2">
    <location>
        <begin position="41"/>
        <end position="63"/>
    </location>
</feature>
<keyword evidence="2" id="KW-1133">Transmembrane helix</keyword>
<keyword evidence="5" id="KW-1185">Reference proteome</keyword>
<gene>
    <name evidence="4" type="ORF">ISF6_3721</name>
</gene>
<comment type="caution">
    <text evidence="4">The sequence shown here is derived from an EMBL/GenBank/DDBJ whole genome shotgun (WGS) entry which is preliminary data.</text>
</comment>
<feature type="domain" description="YhdP central" evidence="3">
    <location>
        <begin position="40"/>
        <end position="1369"/>
    </location>
</feature>
<dbReference type="STRING" id="1547922.ISF6_3721"/>
<dbReference type="NCBIfam" id="TIGR02099">
    <property type="entry name" value="YhdP family protein"/>
    <property type="match status" value="1"/>
</dbReference>
<reference evidence="5" key="1">
    <citation type="submission" date="2015-07" db="EMBL/GenBank/DDBJ databases">
        <title>Discovery of a poly(ethylene terephthalate assimilation.</title>
        <authorList>
            <person name="Yoshida S."/>
            <person name="Hiraga K."/>
            <person name="Takehana T."/>
            <person name="Taniguchi I."/>
            <person name="Yamaji H."/>
            <person name="Maeda Y."/>
            <person name="Toyohara K."/>
            <person name="Miyamoto K."/>
            <person name="Kimura Y."/>
            <person name="Oda K."/>
        </authorList>
    </citation>
    <scope>NUCLEOTIDE SEQUENCE [LARGE SCALE GENOMIC DNA]</scope>
    <source>
        <strain evidence="5">NBRC 110686 / TISTR 2288 / 201-F6</strain>
    </source>
</reference>
<proteinExistence type="predicted"/>
<feature type="region of interest" description="Disordered" evidence="1">
    <location>
        <begin position="1363"/>
        <end position="1401"/>
    </location>
</feature>
<dbReference type="PANTHER" id="PTHR38690:SF1">
    <property type="entry name" value="PROTEASE"/>
    <property type="match status" value="1"/>
</dbReference>
<feature type="region of interest" description="Disordered" evidence="1">
    <location>
        <begin position="549"/>
        <end position="574"/>
    </location>
</feature>
<dbReference type="RefSeq" id="WP_054021690.1">
    <property type="nucleotide sequence ID" value="NZ_BBYR01000058.1"/>
</dbReference>